<keyword evidence="1" id="KW-0472">Membrane</keyword>
<name>A0A0G2SST1_9CAUD</name>
<dbReference type="Proteomes" id="UP000201288">
    <property type="component" value="Segment"/>
</dbReference>
<proteinExistence type="predicted"/>
<dbReference type="EMBL" id="KP890822">
    <property type="protein sequence ID" value="AKA61820.1"/>
    <property type="molecule type" value="Genomic_DNA"/>
</dbReference>
<protein>
    <submittedName>
        <fullName evidence="2">Uncharacterized protein</fullName>
    </submittedName>
</protein>
<dbReference type="RefSeq" id="YP_009209201.1">
    <property type="nucleotide sequence ID" value="NC_028916.1"/>
</dbReference>
<reference evidence="2 3" key="1">
    <citation type="submission" date="2015-03" db="EMBL/GenBank/DDBJ databases">
        <authorList>
            <person name="Melo L.D.R."/>
            <person name="Veiga P."/>
            <person name="Cerca N."/>
            <person name="Kropinski A.M."/>
            <person name="Azeredo J."/>
            <person name="Almeida C."/>
            <person name="Sillankorva S."/>
        </authorList>
    </citation>
    <scope>NUCLEOTIDE SEQUENCE [LARGE SCALE GENOMIC DNA]</scope>
</reference>
<evidence type="ECO:0000313" key="3">
    <source>
        <dbReference type="Proteomes" id="UP000201288"/>
    </source>
</evidence>
<evidence type="ECO:0000313" key="2">
    <source>
        <dbReference type="EMBL" id="AKA61820.1"/>
    </source>
</evidence>
<keyword evidence="1" id="KW-1133">Transmembrane helix</keyword>
<keyword evidence="3" id="KW-1185">Reference proteome</keyword>
<evidence type="ECO:0000256" key="1">
    <source>
        <dbReference type="SAM" id="Phobius"/>
    </source>
</evidence>
<sequence length="58" mass="6482">MLTLIVFILLFLASTVVIDRMFGLNKADMSEVFNYYIFAGVLTLAIKGSYYLAQLIVG</sequence>
<feature type="transmembrane region" description="Helical" evidence="1">
    <location>
        <begin position="34"/>
        <end position="53"/>
    </location>
</feature>
<dbReference type="GeneID" id="26635544"/>
<gene>
    <name evidence="2" type="ORF">Pm5460_11</name>
</gene>
<accession>A0A0G2SST1</accession>
<organism evidence="2 3">
    <name type="scientific">Proteus phage vB_PmiP_Pm5460</name>
    <dbReference type="NCBI Taxonomy" id="1636249"/>
    <lineage>
        <taxon>Viruses</taxon>
        <taxon>Duplodnaviria</taxon>
        <taxon>Heunggongvirae</taxon>
        <taxon>Uroviricota</taxon>
        <taxon>Caudoviricetes</taxon>
        <taxon>Autographivirales</taxon>
        <taxon>Autosignataviridae</taxon>
        <taxon>Molineuxvirinae</taxon>
        <taxon>Acadevirus</taxon>
        <taxon>Acadevirus Pm5460</taxon>
    </lineage>
</organism>
<dbReference type="KEGG" id="vg:26635544"/>
<keyword evidence="1" id="KW-0812">Transmembrane</keyword>